<dbReference type="InterPro" id="IPR027980">
    <property type="entry name" value="RACo_C"/>
</dbReference>
<evidence type="ECO:0000313" key="3">
    <source>
        <dbReference type="Proteomes" id="UP000287687"/>
    </source>
</evidence>
<dbReference type="InterPro" id="IPR042259">
    <property type="entry name" value="Raco-like_middle_sf"/>
</dbReference>
<dbReference type="PANTHER" id="PTHR42895">
    <property type="entry name" value="IRON-SULFUR CLUSTER-BINDING PROTEIN-RELATED"/>
    <property type="match status" value="1"/>
</dbReference>
<proteinExistence type="predicted"/>
<sequence length="677" mass="72990">MNLMTADPLVLFMPSGKRGRFPLGTSVLDAARQLGVYVESVCGGRATCGRCQVSVQEGHFAKHGITSADDHLSPVGPKEERYDRVRGLPDGRRLSCSAQILGDLVIDVPQDTVINAQVVRKAADARVFDRNPAVRMCYVEVEEPDMEKPLGDLDRLLAALATEWQFEDVEVDFHLMPQVQSILRKGEWKVTAAIHKDRDDDRPRLIALYPGLKNEAYGIACDIGSTTIAMHLSSLLSGRTVASAGTSNPQIRFGEDLMSRVSYVMMNPDGREAMTIAVRDALNGLIDKVCEQGSVARTDILDSVFVGNPIMHHLFLGIDPTELGGAPFALAVSGAVKLKSQDIGLPMNEGTRTYVLPCIAGHVGADAAAATLSEGPHRQEEMMLMVDIGTNAEIVLGNASRVVAASSPTGPAFEGAEISSGQRAAPGAIERVRIDPLTLEPRFRIIGVEPWSDEPGFAEEAASIGITGICGSGIIEVIAEMFLAGIISEDGVVEGSLAERSSRILENGRTFSYLLHDGSPRITITQNDVRAIQLAKAALYAGVKLLMDKQGVNHVDRIGLAGAFGTFIDPKYALVLGLVPDCDLAKVKAVGNAAGTGARMCLLNRGYRREIEETVRRIDKIETALEPKFQEHFVAAMALPNKVDSFPNLAQVVNLPERKTLSDGGEAGGRRRRRNRE</sequence>
<dbReference type="CDD" id="cd00207">
    <property type="entry name" value="fer2"/>
    <property type="match status" value="1"/>
</dbReference>
<dbReference type="Gene3D" id="3.30.420.480">
    <property type="entry name" value="Domain of unknown function (DUF4445)"/>
    <property type="match status" value="1"/>
</dbReference>
<dbReference type="Gene3D" id="3.10.20.880">
    <property type="match status" value="1"/>
</dbReference>
<protein>
    <submittedName>
        <fullName evidence="2">DUF4445 domain-containing protein</fullName>
    </submittedName>
</protein>
<dbReference type="Pfam" id="PF17650">
    <property type="entry name" value="RACo_linker"/>
    <property type="match status" value="1"/>
</dbReference>
<organism evidence="2 3">
    <name type="scientific">Neorhizobium lilium</name>
    <dbReference type="NCBI Taxonomy" id="2503024"/>
    <lineage>
        <taxon>Bacteria</taxon>
        <taxon>Pseudomonadati</taxon>
        <taxon>Pseudomonadota</taxon>
        <taxon>Alphaproteobacteria</taxon>
        <taxon>Hyphomicrobiales</taxon>
        <taxon>Rhizobiaceae</taxon>
        <taxon>Rhizobium/Agrobacterium group</taxon>
        <taxon>Neorhizobium</taxon>
    </lineage>
</organism>
<dbReference type="Pfam" id="PF00111">
    <property type="entry name" value="Fer2"/>
    <property type="match status" value="1"/>
</dbReference>
<dbReference type="InterPro" id="IPR012675">
    <property type="entry name" value="Beta-grasp_dom_sf"/>
</dbReference>
<name>A0A3S3TZF6_9HYPH</name>
<dbReference type="GO" id="GO:0051536">
    <property type="term" value="F:iron-sulfur cluster binding"/>
    <property type="evidence" value="ECO:0007669"/>
    <property type="project" value="InterPro"/>
</dbReference>
<dbReference type="Gene3D" id="3.10.20.30">
    <property type="match status" value="1"/>
</dbReference>
<evidence type="ECO:0000259" key="1">
    <source>
        <dbReference type="PROSITE" id="PS51085"/>
    </source>
</evidence>
<dbReference type="SUPFAM" id="SSF54292">
    <property type="entry name" value="2Fe-2S ferredoxin-like"/>
    <property type="match status" value="1"/>
</dbReference>
<dbReference type="Pfam" id="PF14574">
    <property type="entry name" value="RACo_C_ter"/>
    <property type="match status" value="1"/>
</dbReference>
<dbReference type="Proteomes" id="UP000287687">
    <property type="component" value="Unassembled WGS sequence"/>
</dbReference>
<dbReference type="EMBL" id="SBIP01000002">
    <property type="protein sequence ID" value="RWX78386.1"/>
    <property type="molecule type" value="Genomic_DNA"/>
</dbReference>
<feature type="domain" description="2Fe-2S ferredoxin-type" evidence="1">
    <location>
        <begin position="1"/>
        <end position="112"/>
    </location>
</feature>
<dbReference type="InterPro" id="IPR041414">
    <property type="entry name" value="Raco-like_middle"/>
</dbReference>
<comment type="caution">
    <text evidence="2">The sequence shown here is derived from an EMBL/GenBank/DDBJ whole genome shotgun (WGS) entry which is preliminary data.</text>
</comment>
<dbReference type="AlphaFoldDB" id="A0A3S3TZF6"/>
<dbReference type="Pfam" id="PF17651">
    <property type="entry name" value="Raco_middle"/>
    <property type="match status" value="1"/>
</dbReference>
<dbReference type="OrthoDB" id="9810588at2"/>
<reference evidence="2 3" key="1">
    <citation type="submission" date="2019-01" db="EMBL/GenBank/DDBJ databases">
        <title>The draft genome of Rhizobium sp. 24NR.</title>
        <authorList>
            <person name="Liu L."/>
            <person name="Liang L."/>
            <person name="Shi S."/>
            <person name="Xu L."/>
            <person name="Wang X."/>
            <person name="Li L."/>
            <person name="Zhang X."/>
        </authorList>
    </citation>
    <scope>NUCLEOTIDE SEQUENCE [LARGE SCALE GENOMIC DNA]</scope>
    <source>
        <strain evidence="2 3">24NR</strain>
    </source>
</reference>
<dbReference type="InterPro" id="IPR001041">
    <property type="entry name" value="2Fe-2S_ferredoxin-type"/>
</dbReference>
<dbReference type="InterPro" id="IPR036010">
    <property type="entry name" value="2Fe-2S_ferredoxin-like_sf"/>
</dbReference>
<accession>A0A3S3TZF6</accession>
<evidence type="ECO:0000313" key="2">
    <source>
        <dbReference type="EMBL" id="RWX78386.1"/>
    </source>
</evidence>
<dbReference type="InterPro" id="IPR052911">
    <property type="entry name" value="Corrinoid_activation_enz"/>
</dbReference>
<dbReference type="PROSITE" id="PS51085">
    <property type="entry name" value="2FE2S_FER_2"/>
    <property type="match status" value="1"/>
</dbReference>
<dbReference type="InterPro" id="IPR040506">
    <property type="entry name" value="RACo_linker"/>
</dbReference>
<dbReference type="PANTHER" id="PTHR42895:SF1">
    <property type="entry name" value="IRON-SULFUR CLUSTER PROTEIN"/>
    <property type="match status" value="1"/>
</dbReference>
<keyword evidence="3" id="KW-1185">Reference proteome</keyword>
<gene>
    <name evidence="2" type="ORF">EPK99_07125</name>
</gene>